<dbReference type="SUPFAM" id="SSF52540">
    <property type="entry name" value="P-loop containing nucleoside triphosphate hydrolases"/>
    <property type="match status" value="1"/>
</dbReference>
<dbReference type="InterPro" id="IPR003439">
    <property type="entry name" value="ABC_transporter-like_ATP-bd"/>
</dbReference>
<evidence type="ECO:0000313" key="12">
    <source>
        <dbReference type="Proteomes" id="UP001190700"/>
    </source>
</evidence>
<evidence type="ECO:0000256" key="9">
    <source>
        <dbReference type="SAM" id="SignalP"/>
    </source>
</evidence>
<evidence type="ECO:0000313" key="11">
    <source>
        <dbReference type="EMBL" id="KAK3261068.1"/>
    </source>
</evidence>
<keyword evidence="6 8" id="KW-1133">Transmembrane helix</keyword>
<keyword evidence="2" id="KW-0813">Transport</keyword>
<keyword evidence="4" id="KW-0547">Nucleotide-binding</keyword>
<dbReference type="InterPro" id="IPR003593">
    <property type="entry name" value="AAA+_ATPase"/>
</dbReference>
<dbReference type="Proteomes" id="UP001190700">
    <property type="component" value="Unassembled WGS sequence"/>
</dbReference>
<feature type="signal peptide" evidence="9">
    <location>
        <begin position="1"/>
        <end position="25"/>
    </location>
</feature>
<dbReference type="EMBL" id="LGRX02017170">
    <property type="protein sequence ID" value="KAK3261068.1"/>
    <property type="molecule type" value="Genomic_DNA"/>
</dbReference>
<feature type="chain" id="PRO_5041900265" description="ABC transporter domain-containing protein" evidence="9">
    <location>
        <begin position="26"/>
        <end position="610"/>
    </location>
</feature>
<dbReference type="PROSITE" id="PS50893">
    <property type="entry name" value="ABC_TRANSPORTER_2"/>
    <property type="match status" value="1"/>
</dbReference>
<feature type="transmembrane region" description="Helical" evidence="8">
    <location>
        <begin position="270"/>
        <end position="292"/>
    </location>
</feature>
<keyword evidence="7 8" id="KW-0472">Membrane</keyword>
<evidence type="ECO:0000256" key="1">
    <source>
        <dbReference type="ARBA" id="ARBA00004141"/>
    </source>
</evidence>
<keyword evidence="3 8" id="KW-0812">Transmembrane</keyword>
<accession>A0AAE0FJU1</accession>
<dbReference type="PANTHER" id="PTHR48041:SF91">
    <property type="entry name" value="ABC TRANSPORTER G FAMILY MEMBER 28"/>
    <property type="match status" value="1"/>
</dbReference>
<comment type="caution">
    <text evidence="11">The sequence shown here is derived from an EMBL/GenBank/DDBJ whole genome shotgun (WGS) entry which is preliminary data.</text>
</comment>
<dbReference type="InterPro" id="IPR017871">
    <property type="entry name" value="ABC_transporter-like_CS"/>
</dbReference>
<evidence type="ECO:0000256" key="7">
    <source>
        <dbReference type="ARBA" id="ARBA00023136"/>
    </source>
</evidence>
<dbReference type="PROSITE" id="PS00211">
    <property type="entry name" value="ABC_TRANSPORTER_1"/>
    <property type="match status" value="1"/>
</dbReference>
<dbReference type="PANTHER" id="PTHR48041">
    <property type="entry name" value="ABC TRANSPORTER G FAMILY MEMBER 28"/>
    <property type="match status" value="1"/>
</dbReference>
<proteinExistence type="predicted"/>
<evidence type="ECO:0000256" key="8">
    <source>
        <dbReference type="SAM" id="Phobius"/>
    </source>
</evidence>
<dbReference type="InterPro" id="IPR027417">
    <property type="entry name" value="P-loop_NTPase"/>
</dbReference>
<keyword evidence="12" id="KW-1185">Reference proteome</keyword>
<comment type="subcellular location">
    <subcellularLocation>
        <location evidence="1">Membrane</location>
        <topology evidence="1">Multi-pass membrane protein</topology>
    </subcellularLocation>
</comment>
<dbReference type="Pfam" id="PF00005">
    <property type="entry name" value="ABC_tran"/>
    <property type="match status" value="1"/>
</dbReference>
<evidence type="ECO:0000259" key="10">
    <source>
        <dbReference type="PROSITE" id="PS50893"/>
    </source>
</evidence>
<dbReference type="GO" id="GO:0005524">
    <property type="term" value="F:ATP binding"/>
    <property type="evidence" value="ECO:0007669"/>
    <property type="project" value="UniProtKB-KW"/>
</dbReference>
<organism evidence="11 12">
    <name type="scientific">Cymbomonas tetramitiformis</name>
    <dbReference type="NCBI Taxonomy" id="36881"/>
    <lineage>
        <taxon>Eukaryota</taxon>
        <taxon>Viridiplantae</taxon>
        <taxon>Chlorophyta</taxon>
        <taxon>Pyramimonadophyceae</taxon>
        <taxon>Pyramimonadales</taxon>
        <taxon>Pyramimonadaceae</taxon>
        <taxon>Cymbomonas</taxon>
    </lineage>
</organism>
<sequence>MCSPRFITGFWILLCAASRVADTAATCCDALNVVTEEVMIMGLVTDSYRASMTSAGNCSWGQQCVPCKDDSGDKYPVNACELAKDCLGDGLTGICLDCLLGNYCPPGTVNRYGLAVSTLCPDGQYCSPDLRRISYNNGQLTYYYEYAKDSCPPGRICPAGTVNIDNNVTSCQSHVLDVMETMLPDALPSHTPSGYYCAEGTSGFEQLVSEPVRRLQQCEGGSYCPTTEAQLLCTPGHYCKKMVSGPWECPGDGVCKSEGSDEPDLVYTRLIAFSVVVCMFSIGVFVSNYYFLYRTQQAAMELQSANAETNKRFQFLKKMLQGIDISDFGGAPKGFHICPCPTSILFEDLVLAVGKLTLLDHVSGLFAHSRMTAIMGPSGCGKSSLLNTLCGKATYGTQSGRITINGVECPVSSLKTAMGFVPQDDTIFGDLTVLENLVFSAKLRLPPNFNLERQKNIVQGVVNALQLENIQNSVVGTVEARGISGGQKKRVNIGLEMVTDPTMLFLDEPTSGLGAADTLLVTTVLNSLTRTKRSVVAVVHQPRYQVASRASQQNGEVILVQCCAVGGCGEYRGVRRSTAAFGGVPRRSAEYRGVRRSTAAFGGEYWVACC</sequence>
<dbReference type="AlphaFoldDB" id="A0AAE0FJU1"/>
<name>A0AAE0FJU1_9CHLO</name>
<evidence type="ECO:0000256" key="4">
    <source>
        <dbReference type="ARBA" id="ARBA00022741"/>
    </source>
</evidence>
<keyword evidence="9" id="KW-0732">Signal</keyword>
<evidence type="ECO:0000256" key="3">
    <source>
        <dbReference type="ARBA" id="ARBA00022692"/>
    </source>
</evidence>
<dbReference type="GO" id="GO:0016020">
    <property type="term" value="C:membrane"/>
    <property type="evidence" value="ECO:0007669"/>
    <property type="project" value="UniProtKB-SubCell"/>
</dbReference>
<protein>
    <recommendedName>
        <fullName evidence="10">ABC transporter domain-containing protein</fullName>
    </recommendedName>
</protein>
<dbReference type="InterPro" id="IPR050352">
    <property type="entry name" value="ABCG_transporters"/>
</dbReference>
<dbReference type="SMART" id="SM00382">
    <property type="entry name" value="AAA"/>
    <property type="match status" value="1"/>
</dbReference>
<dbReference type="GO" id="GO:0016887">
    <property type="term" value="F:ATP hydrolysis activity"/>
    <property type="evidence" value="ECO:0007669"/>
    <property type="project" value="InterPro"/>
</dbReference>
<keyword evidence="5" id="KW-0067">ATP-binding</keyword>
<reference evidence="11 12" key="1">
    <citation type="journal article" date="2015" name="Genome Biol. Evol.">
        <title>Comparative Genomics of a Bacterivorous Green Alga Reveals Evolutionary Causalities and Consequences of Phago-Mixotrophic Mode of Nutrition.</title>
        <authorList>
            <person name="Burns J.A."/>
            <person name="Paasch A."/>
            <person name="Narechania A."/>
            <person name="Kim E."/>
        </authorList>
    </citation>
    <scope>NUCLEOTIDE SEQUENCE [LARGE SCALE GENOMIC DNA]</scope>
    <source>
        <strain evidence="11 12">PLY_AMNH</strain>
    </source>
</reference>
<evidence type="ECO:0000256" key="5">
    <source>
        <dbReference type="ARBA" id="ARBA00022840"/>
    </source>
</evidence>
<gene>
    <name evidence="11" type="ORF">CYMTET_30010</name>
</gene>
<dbReference type="Gene3D" id="3.40.50.300">
    <property type="entry name" value="P-loop containing nucleotide triphosphate hydrolases"/>
    <property type="match status" value="1"/>
</dbReference>
<feature type="domain" description="ABC transporter" evidence="10">
    <location>
        <begin position="344"/>
        <end position="587"/>
    </location>
</feature>
<evidence type="ECO:0000256" key="2">
    <source>
        <dbReference type="ARBA" id="ARBA00022448"/>
    </source>
</evidence>
<dbReference type="GO" id="GO:0042626">
    <property type="term" value="F:ATPase-coupled transmembrane transporter activity"/>
    <property type="evidence" value="ECO:0007669"/>
    <property type="project" value="TreeGrafter"/>
</dbReference>
<evidence type="ECO:0000256" key="6">
    <source>
        <dbReference type="ARBA" id="ARBA00022989"/>
    </source>
</evidence>